<feature type="transmembrane region" description="Helical" evidence="1">
    <location>
        <begin position="95"/>
        <end position="114"/>
    </location>
</feature>
<keyword evidence="1" id="KW-0812">Transmembrane</keyword>
<gene>
    <name evidence="2" type="ORF">BpHYR1_051265</name>
</gene>
<evidence type="ECO:0000313" key="2">
    <source>
        <dbReference type="EMBL" id="RNA38109.1"/>
    </source>
</evidence>
<keyword evidence="3" id="KW-1185">Reference proteome</keyword>
<accession>A0A3M7SQV9</accession>
<proteinExistence type="predicted"/>
<dbReference type="Proteomes" id="UP000276133">
    <property type="component" value="Unassembled WGS sequence"/>
</dbReference>
<sequence>MNPKVKFYSPFIPIRPTNIQKNLYMGLRQLKKRQSRNKAPFPLTHSLYFDILPKLYPIFQKGESDLVSQSRVVVVVVVVVPDQNVYIKNDLDIGFWIYVFYLFICFVLLDEFFISCI</sequence>
<keyword evidence="1" id="KW-1133">Transmembrane helix</keyword>
<name>A0A3M7SQV9_BRAPC</name>
<protein>
    <submittedName>
        <fullName evidence="2">Uncharacterized protein</fullName>
    </submittedName>
</protein>
<evidence type="ECO:0000256" key="1">
    <source>
        <dbReference type="SAM" id="Phobius"/>
    </source>
</evidence>
<reference evidence="2 3" key="1">
    <citation type="journal article" date="2018" name="Sci. Rep.">
        <title>Genomic signatures of local adaptation to the degree of environmental predictability in rotifers.</title>
        <authorList>
            <person name="Franch-Gras L."/>
            <person name="Hahn C."/>
            <person name="Garcia-Roger E.M."/>
            <person name="Carmona M.J."/>
            <person name="Serra M."/>
            <person name="Gomez A."/>
        </authorList>
    </citation>
    <scope>NUCLEOTIDE SEQUENCE [LARGE SCALE GENOMIC DNA]</scope>
    <source>
        <strain evidence="2">HYR1</strain>
    </source>
</reference>
<dbReference type="EMBL" id="REGN01000918">
    <property type="protein sequence ID" value="RNA38109.1"/>
    <property type="molecule type" value="Genomic_DNA"/>
</dbReference>
<comment type="caution">
    <text evidence="2">The sequence shown here is derived from an EMBL/GenBank/DDBJ whole genome shotgun (WGS) entry which is preliminary data.</text>
</comment>
<dbReference type="AlphaFoldDB" id="A0A3M7SQV9"/>
<evidence type="ECO:0000313" key="3">
    <source>
        <dbReference type="Proteomes" id="UP000276133"/>
    </source>
</evidence>
<organism evidence="2 3">
    <name type="scientific">Brachionus plicatilis</name>
    <name type="common">Marine rotifer</name>
    <name type="synonym">Brachionus muelleri</name>
    <dbReference type="NCBI Taxonomy" id="10195"/>
    <lineage>
        <taxon>Eukaryota</taxon>
        <taxon>Metazoa</taxon>
        <taxon>Spiralia</taxon>
        <taxon>Gnathifera</taxon>
        <taxon>Rotifera</taxon>
        <taxon>Eurotatoria</taxon>
        <taxon>Monogononta</taxon>
        <taxon>Pseudotrocha</taxon>
        <taxon>Ploima</taxon>
        <taxon>Brachionidae</taxon>
        <taxon>Brachionus</taxon>
    </lineage>
</organism>
<keyword evidence="1" id="KW-0472">Membrane</keyword>